<evidence type="ECO:0000313" key="2">
    <source>
        <dbReference type="EMBL" id="CAK4034594.1"/>
    </source>
</evidence>
<dbReference type="Gene3D" id="3.40.605.10">
    <property type="entry name" value="Aldehyde Dehydrogenase, Chain A, domain 1"/>
    <property type="match status" value="1"/>
</dbReference>
<keyword evidence="1" id="KW-0812">Transmembrane</keyword>
<dbReference type="Proteomes" id="UP001296104">
    <property type="component" value="Unassembled WGS sequence"/>
</dbReference>
<evidence type="ECO:0000256" key="1">
    <source>
        <dbReference type="SAM" id="Phobius"/>
    </source>
</evidence>
<reference evidence="2" key="1">
    <citation type="submission" date="2023-11" db="EMBL/GenBank/DDBJ databases">
        <authorList>
            <person name="Alioto T."/>
            <person name="Alioto T."/>
            <person name="Gomez Garrido J."/>
        </authorList>
    </citation>
    <scope>NUCLEOTIDE SEQUENCE</scope>
</reference>
<dbReference type="InterPro" id="IPR016163">
    <property type="entry name" value="Ald_DH_C"/>
</dbReference>
<keyword evidence="1" id="KW-0472">Membrane</keyword>
<keyword evidence="1" id="KW-1133">Transmembrane helix</keyword>
<dbReference type="SUPFAM" id="SSF53720">
    <property type="entry name" value="ALDH-like"/>
    <property type="match status" value="1"/>
</dbReference>
<protein>
    <submittedName>
        <fullName evidence="2">ALDH-like protein</fullName>
    </submittedName>
</protein>
<feature type="transmembrane region" description="Helical" evidence="1">
    <location>
        <begin position="434"/>
        <end position="457"/>
    </location>
</feature>
<evidence type="ECO:0000313" key="3">
    <source>
        <dbReference type="Proteomes" id="UP001296104"/>
    </source>
</evidence>
<dbReference type="InterPro" id="IPR016162">
    <property type="entry name" value="Ald_DH_N"/>
</dbReference>
<proteinExistence type="predicted"/>
<dbReference type="AlphaFoldDB" id="A0AAI8Z8V5"/>
<comment type="caution">
    <text evidence="2">The sequence shown here is derived from an EMBL/GenBank/DDBJ whole genome shotgun (WGS) entry which is preliminary data.</text>
</comment>
<dbReference type="EMBL" id="CAVMBE010000125">
    <property type="protein sequence ID" value="CAK4034594.1"/>
    <property type="molecule type" value="Genomic_DNA"/>
</dbReference>
<sequence>MVHPFPRVEAAAIDGRLHTVYHRQVQLERLCKTLIENFNEIQRAIETDAGLSEQEIAIEYHQTLSAVKRSYALLKPKEAHEGEYLIANGRNAPNNRVPAGIVYIEPTMHTLFYSAIVPLAAAMVAGNCVVLLLENNLHSLSSLLRRVLSASLDADVFAVASAPVKDAAFLSKSLCVLQNGADGIPRINQITTPAAAPVVAVVDRTADLTLAARELVAARFAFGGTSPYAPDIILVNEFHHKDFLDAVVSESSRYRPNDNKKTTTSNFLATLPKTSTIRQQEPNRPIVDLSAREDILQKKAEVPILAIHGISSLDDAIDLLTSKTAATAPLLAAYHFCSPRAGKYLSQFIHASHTYINHIPSELLVGPAFTTTERYPLESFSLPRPVHITAPKKESGLGKKNAVVLIKEATTPLRQYKRHPGGGIGGVGFFEQGFLINALLIVGSTVTCTGLGALWLWRWRSVGV</sequence>
<dbReference type="PANTHER" id="PTHR43111">
    <property type="entry name" value="ALDEHYDE DEHYDROGENASE B-RELATED"/>
    <property type="match status" value="1"/>
</dbReference>
<gene>
    <name evidence="2" type="ORF">LECACI_7A009752</name>
</gene>
<accession>A0AAI8Z8V5</accession>
<dbReference type="InterPro" id="IPR016161">
    <property type="entry name" value="Ald_DH/histidinol_DH"/>
</dbReference>
<dbReference type="PANTHER" id="PTHR43111:SF1">
    <property type="entry name" value="ALDEHYDE DEHYDROGENASE B-RELATED"/>
    <property type="match status" value="1"/>
</dbReference>
<dbReference type="Gene3D" id="3.40.309.10">
    <property type="entry name" value="Aldehyde Dehydrogenase, Chain A, domain 2"/>
    <property type="match status" value="1"/>
</dbReference>
<keyword evidence="3" id="KW-1185">Reference proteome</keyword>
<dbReference type="GO" id="GO:0016620">
    <property type="term" value="F:oxidoreductase activity, acting on the aldehyde or oxo group of donors, NAD or NADP as acceptor"/>
    <property type="evidence" value="ECO:0007669"/>
    <property type="project" value="InterPro"/>
</dbReference>
<name>A0AAI8Z8V5_9PEZI</name>
<feature type="transmembrane region" description="Helical" evidence="1">
    <location>
        <begin position="111"/>
        <end position="133"/>
    </location>
</feature>
<organism evidence="2 3">
    <name type="scientific">Lecanosticta acicola</name>
    <dbReference type="NCBI Taxonomy" id="111012"/>
    <lineage>
        <taxon>Eukaryota</taxon>
        <taxon>Fungi</taxon>
        <taxon>Dikarya</taxon>
        <taxon>Ascomycota</taxon>
        <taxon>Pezizomycotina</taxon>
        <taxon>Dothideomycetes</taxon>
        <taxon>Dothideomycetidae</taxon>
        <taxon>Mycosphaerellales</taxon>
        <taxon>Mycosphaerellaceae</taxon>
        <taxon>Lecanosticta</taxon>
    </lineage>
</organism>